<evidence type="ECO:0000256" key="1">
    <source>
        <dbReference type="SAM" id="Phobius"/>
    </source>
</evidence>
<evidence type="ECO:0000313" key="2">
    <source>
        <dbReference type="EMBL" id="ETO30914.1"/>
    </source>
</evidence>
<dbReference type="Proteomes" id="UP000023152">
    <property type="component" value="Unassembled WGS sequence"/>
</dbReference>
<sequence length="154" mass="18397">MSKYYKKLQIYFFFINIYELCIYVLFKKKKSFFFLWLSLLAPTSNFDKKKWFFYLDAVHPLTKEKKNEYEQGPPSPRGENKLQPVYPKKKIIRVHPPKKNTGVEATLHSKKNKKVYFYVLFFFVFLSDVCLCLVIGTPPSKKKFFPPLCAKKKK</sequence>
<name>X6NYK7_RETFI</name>
<keyword evidence="3" id="KW-1185">Reference proteome</keyword>
<reference evidence="2 3" key="1">
    <citation type="journal article" date="2013" name="Curr. Biol.">
        <title>The Genome of the Foraminiferan Reticulomyxa filosa.</title>
        <authorList>
            <person name="Glockner G."/>
            <person name="Hulsmann N."/>
            <person name="Schleicher M."/>
            <person name="Noegel A.A."/>
            <person name="Eichinger L."/>
            <person name="Gallinger C."/>
            <person name="Pawlowski J."/>
            <person name="Sierra R."/>
            <person name="Euteneuer U."/>
            <person name="Pillet L."/>
            <person name="Moustafa A."/>
            <person name="Platzer M."/>
            <person name="Groth M."/>
            <person name="Szafranski K."/>
            <person name="Schliwa M."/>
        </authorList>
    </citation>
    <scope>NUCLEOTIDE SEQUENCE [LARGE SCALE GENOMIC DNA]</scope>
</reference>
<accession>X6NYK7</accession>
<keyword evidence="1" id="KW-1133">Transmembrane helix</keyword>
<proteinExistence type="predicted"/>
<evidence type="ECO:0000313" key="3">
    <source>
        <dbReference type="Proteomes" id="UP000023152"/>
    </source>
</evidence>
<keyword evidence="1" id="KW-0812">Transmembrane</keyword>
<dbReference type="AlphaFoldDB" id="X6NYK7"/>
<dbReference type="EMBL" id="ASPP01005238">
    <property type="protein sequence ID" value="ETO30914.1"/>
    <property type="molecule type" value="Genomic_DNA"/>
</dbReference>
<comment type="caution">
    <text evidence="2">The sequence shown here is derived from an EMBL/GenBank/DDBJ whole genome shotgun (WGS) entry which is preliminary data.</text>
</comment>
<feature type="transmembrane region" description="Helical" evidence="1">
    <location>
        <begin position="115"/>
        <end position="136"/>
    </location>
</feature>
<organism evidence="2 3">
    <name type="scientific">Reticulomyxa filosa</name>
    <dbReference type="NCBI Taxonomy" id="46433"/>
    <lineage>
        <taxon>Eukaryota</taxon>
        <taxon>Sar</taxon>
        <taxon>Rhizaria</taxon>
        <taxon>Retaria</taxon>
        <taxon>Foraminifera</taxon>
        <taxon>Monothalamids</taxon>
        <taxon>Reticulomyxidae</taxon>
        <taxon>Reticulomyxa</taxon>
    </lineage>
</organism>
<protein>
    <submittedName>
        <fullName evidence="2">Uncharacterized protein</fullName>
    </submittedName>
</protein>
<feature type="transmembrane region" description="Helical" evidence="1">
    <location>
        <begin position="6"/>
        <end position="26"/>
    </location>
</feature>
<keyword evidence="1" id="KW-0472">Membrane</keyword>
<gene>
    <name evidence="2" type="ORF">RFI_06205</name>
</gene>